<keyword evidence="5 6" id="KW-0349">Heme</keyword>
<dbReference type="Proteomes" id="UP000634136">
    <property type="component" value="Unassembled WGS sequence"/>
</dbReference>
<organism evidence="8 9">
    <name type="scientific">Senna tora</name>
    <dbReference type="NCBI Taxonomy" id="362788"/>
    <lineage>
        <taxon>Eukaryota</taxon>
        <taxon>Viridiplantae</taxon>
        <taxon>Streptophyta</taxon>
        <taxon>Embryophyta</taxon>
        <taxon>Tracheophyta</taxon>
        <taxon>Spermatophyta</taxon>
        <taxon>Magnoliopsida</taxon>
        <taxon>eudicotyledons</taxon>
        <taxon>Gunneridae</taxon>
        <taxon>Pentapetalae</taxon>
        <taxon>rosids</taxon>
        <taxon>fabids</taxon>
        <taxon>Fabales</taxon>
        <taxon>Fabaceae</taxon>
        <taxon>Caesalpinioideae</taxon>
        <taxon>Cassia clade</taxon>
        <taxon>Senna</taxon>
    </lineage>
</organism>
<sequence length="503" mass="56927">MDTTLLIILTSLWSSICVLLIIFLKNHISYYYNPKSPNLPPGPPPLPIIGNILEIGKKPHQSLTSLSRTYGPIFTLKLGRLTSIVISSPQIAKEALQKNDHIFSGRTIPHAARTHDHHEISIAFMDPSPHWRALRKSCATTIFSPHQIASTQNLRHKKLQELLHYVNECCVKCEAMDIGEAAFTVVLNSLTSAFFSTDFAGFASDSSREFKDLIWGLMEETGRPNVADFFPFLRILDPQRARWRMDRYAAKFFQIIGDIVEERMRVGGPKKEPNKDVLDSLLSLMEQDGAQLSRLDVVHLFGSVSCWGGYNMEWAMSGLLANPEKLGKLKKELKQVISKDEKLQESHISKLPYLRAIVKETLRLHPPAPFLVPHKAQSDAEICGFRVPKNAQILVNIWGMGRDSSIWSNDPNQFMPERFLLENTEGIDYKGRDFELIPFGAGRRICPGLPLASIMVHLMLISLVKDYDWKLANGIQPNEIDMEEKFGLTLRRNKPLQAIPIKV</sequence>
<dbReference type="EMBL" id="JAAIUW010000001">
    <property type="protein sequence ID" value="KAF7844733.1"/>
    <property type="molecule type" value="Genomic_DNA"/>
</dbReference>
<dbReference type="PROSITE" id="PS00086">
    <property type="entry name" value="CYTOCHROME_P450"/>
    <property type="match status" value="1"/>
</dbReference>
<proteinExistence type="inferred from homology"/>
<dbReference type="PRINTS" id="PR00463">
    <property type="entry name" value="EP450I"/>
</dbReference>
<keyword evidence="3 6" id="KW-0560">Oxidoreductase</keyword>
<evidence type="ECO:0000256" key="4">
    <source>
        <dbReference type="ARBA" id="ARBA00023004"/>
    </source>
</evidence>
<dbReference type="PANTHER" id="PTHR47950">
    <property type="entry name" value="CYTOCHROME P450, FAMILY 76, SUBFAMILY C, POLYPEPTIDE 5-RELATED"/>
    <property type="match status" value="1"/>
</dbReference>
<dbReference type="FunFam" id="1.10.630.10:FF:000007">
    <property type="entry name" value="Cytochrome P450 76C4"/>
    <property type="match status" value="1"/>
</dbReference>
<evidence type="ECO:0000256" key="1">
    <source>
        <dbReference type="ARBA" id="ARBA00010617"/>
    </source>
</evidence>
<dbReference type="InterPro" id="IPR002401">
    <property type="entry name" value="Cyt_P450_E_grp-I"/>
</dbReference>
<comment type="similarity">
    <text evidence="1 6">Belongs to the cytochrome P450 family.</text>
</comment>
<dbReference type="InterPro" id="IPR036396">
    <property type="entry name" value="Cyt_P450_sf"/>
</dbReference>
<reference evidence="8" key="1">
    <citation type="submission" date="2020-09" db="EMBL/GenBank/DDBJ databases">
        <title>Genome-Enabled Discovery of Anthraquinone Biosynthesis in Senna tora.</title>
        <authorList>
            <person name="Kang S.-H."/>
            <person name="Pandey R.P."/>
            <person name="Lee C.-M."/>
            <person name="Sim J.-S."/>
            <person name="Jeong J.-T."/>
            <person name="Choi B.-S."/>
            <person name="Jung M."/>
            <person name="Ginzburg D."/>
            <person name="Zhao K."/>
            <person name="Won S.Y."/>
            <person name="Oh T.-J."/>
            <person name="Yu Y."/>
            <person name="Kim N.-H."/>
            <person name="Lee O.R."/>
            <person name="Lee T.-H."/>
            <person name="Bashyal P."/>
            <person name="Kim T.-S."/>
            <person name="Lee W.-H."/>
            <person name="Kawkins C."/>
            <person name="Kim C.-K."/>
            <person name="Kim J.S."/>
            <person name="Ahn B.O."/>
            <person name="Rhee S.Y."/>
            <person name="Sohng J.K."/>
        </authorList>
    </citation>
    <scope>NUCLEOTIDE SEQUENCE</scope>
    <source>
        <tissue evidence="8">Leaf</tissue>
    </source>
</reference>
<keyword evidence="7" id="KW-0812">Transmembrane</keyword>
<dbReference type="Pfam" id="PF00067">
    <property type="entry name" value="p450"/>
    <property type="match status" value="1"/>
</dbReference>
<comment type="cofactor">
    <cofactor evidence="5">
        <name>heme</name>
        <dbReference type="ChEBI" id="CHEBI:30413"/>
    </cofactor>
</comment>
<dbReference type="GO" id="GO:0020037">
    <property type="term" value="F:heme binding"/>
    <property type="evidence" value="ECO:0007669"/>
    <property type="project" value="InterPro"/>
</dbReference>
<evidence type="ECO:0000256" key="2">
    <source>
        <dbReference type="ARBA" id="ARBA00022723"/>
    </source>
</evidence>
<evidence type="ECO:0000313" key="9">
    <source>
        <dbReference type="Proteomes" id="UP000634136"/>
    </source>
</evidence>
<evidence type="ECO:0000256" key="3">
    <source>
        <dbReference type="ARBA" id="ARBA00023002"/>
    </source>
</evidence>
<dbReference type="CDD" id="cd11073">
    <property type="entry name" value="CYP76-like"/>
    <property type="match status" value="1"/>
</dbReference>
<dbReference type="OrthoDB" id="3705915at2759"/>
<dbReference type="PRINTS" id="PR00385">
    <property type="entry name" value="P450"/>
</dbReference>
<dbReference type="SUPFAM" id="SSF48264">
    <property type="entry name" value="Cytochrome P450"/>
    <property type="match status" value="1"/>
</dbReference>
<comment type="caution">
    <text evidence="8">The sequence shown here is derived from an EMBL/GenBank/DDBJ whole genome shotgun (WGS) entry which is preliminary data.</text>
</comment>
<evidence type="ECO:0000256" key="6">
    <source>
        <dbReference type="RuleBase" id="RU000461"/>
    </source>
</evidence>
<evidence type="ECO:0000256" key="7">
    <source>
        <dbReference type="SAM" id="Phobius"/>
    </source>
</evidence>
<dbReference type="Gene3D" id="1.10.630.10">
    <property type="entry name" value="Cytochrome P450"/>
    <property type="match status" value="1"/>
</dbReference>
<evidence type="ECO:0000313" key="8">
    <source>
        <dbReference type="EMBL" id="KAF7844733.1"/>
    </source>
</evidence>
<keyword evidence="4 5" id="KW-0408">Iron</keyword>
<evidence type="ECO:0000256" key="5">
    <source>
        <dbReference type="PIRSR" id="PIRSR602401-1"/>
    </source>
</evidence>
<dbReference type="GO" id="GO:0016705">
    <property type="term" value="F:oxidoreductase activity, acting on paired donors, with incorporation or reduction of molecular oxygen"/>
    <property type="evidence" value="ECO:0007669"/>
    <property type="project" value="InterPro"/>
</dbReference>
<dbReference type="AlphaFoldDB" id="A0A834XG54"/>
<accession>A0A834XG54</accession>
<keyword evidence="7" id="KW-1133">Transmembrane helix</keyword>
<dbReference type="GO" id="GO:0005506">
    <property type="term" value="F:iron ion binding"/>
    <property type="evidence" value="ECO:0007669"/>
    <property type="project" value="InterPro"/>
</dbReference>
<feature type="transmembrane region" description="Helical" evidence="7">
    <location>
        <begin position="6"/>
        <end position="24"/>
    </location>
</feature>
<name>A0A834XG54_9FABA</name>
<gene>
    <name evidence="8" type="ORF">G2W53_001638</name>
</gene>
<keyword evidence="7" id="KW-0472">Membrane</keyword>
<feature type="binding site" description="axial binding residue" evidence="5">
    <location>
        <position position="446"/>
    </location>
    <ligand>
        <name>heme</name>
        <dbReference type="ChEBI" id="CHEBI:30413"/>
    </ligand>
    <ligandPart>
        <name>Fe</name>
        <dbReference type="ChEBI" id="CHEBI:18248"/>
    </ligandPart>
</feature>
<dbReference type="InterPro" id="IPR017972">
    <property type="entry name" value="Cyt_P450_CS"/>
</dbReference>
<protein>
    <submittedName>
        <fullName evidence="8">Geraniol 8-hydroxylase-like</fullName>
    </submittedName>
</protein>
<dbReference type="GO" id="GO:0004497">
    <property type="term" value="F:monooxygenase activity"/>
    <property type="evidence" value="ECO:0007669"/>
    <property type="project" value="UniProtKB-KW"/>
</dbReference>
<dbReference type="PANTHER" id="PTHR47950:SF30">
    <property type="entry name" value="CYTOCHROME P450 FAMILY PROTEIN"/>
    <property type="match status" value="1"/>
</dbReference>
<dbReference type="InterPro" id="IPR001128">
    <property type="entry name" value="Cyt_P450"/>
</dbReference>
<keyword evidence="9" id="KW-1185">Reference proteome</keyword>
<keyword evidence="6" id="KW-0503">Monooxygenase</keyword>
<keyword evidence="2 5" id="KW-0479">Metal-binding</keyword>